<dbReference type="GO" id="GO:0016811">
    <property type="term" value="F:hydrolase activity, acting on carbon-nitrogen (but not peptide) bonds, in linear amides"/>
    <property type="evidence" value="ECO:0007669"/>
    <property type="project" value="InterPro"/>
</dbReference>
<dbReference type="PANTHER" id="PTHR11647">
    <property type="entry name" value="HYDRANTOINASE/DIHYDROPYRIMIDINASE FAMILY MEMBER"/>
    <property type="match status" value="1"/>
</dbReference>
<feature type="domain" description="Amidohydrolase 3" evidence="1">
    <location>
        <begin position="44"/>
        <end position="248"/>
    </location>
</feature>
<dbReference type="Gene3D" id="3.20.20.140">
    <property type="entry name" value="Metal-dependent hydrolases"/>
    <property type="match status" value="1"/>
</dbReference>
<dbReference type="EMBL" id="FOMR01000005">
    <property type="protein sequence ID" value="SFD88395.1"/>
    <property type="molecule type" value="Genomic_DNA"/>
</dbReference>
<evidence type="ECO:0000313" key="2">
    <source>
        <dbReference type="EMBL" id="SFD88395.1"/>
    </source>
</evidence>
<sequence>MLDILIKNGYVVDGTNNPWTKLDVAIQNGKIVEMKKTINDRAIKEIDATGKVVSPGFIDTHVHSDLLCIYPEIHQIKLKQGVTTELLGQDGISVAPVNHNTKELWQKQLKGLNGDIGDWDWLSVADYLTHLRESNILGNMAYLVPHGNVRTLVMGFEKREATRQEMTEMRKHVEEGLEQGALGFSSGLVYPPNVFSNTEEIIEICKGVAEYDGCFVVHMRNESFNILEAVDEMIQVAIESGVRLHLSHLKVIGVKNRQYYPQIIEKIEKARSLGIEVTFDQYPYTAGSTVFNAILPPWTHDGGTEEMLARLKDPNTRKKIKYELEESRDFENWVYNCGWENIIVSSVGSDNNKKFEGKSVSEIAELRETTAADAAFDLLIEEKGNITMVVHWGLEEDMESAMESPYHIVGSDSIFGGKPHPRLSGTQPRVLSRYVREKGILRLEEAIHHMTGAAAQLLRLDKRGILQKDYWADVVVFDPDEVADKSTYDEPNNEPVGIDYVIVNGQICVEEGECHLTGNGSVLA</sequence>
<evidence type="ECO:0000259" key="1">
    <source>
        <dbReference type="Pfam" id="PF07969"/>
    </source>
</evidence>
<accession>A0A1I1VZZ0</accession>
<dbReference type="InterPro" id="IPR050378">
    <property type="entry name" value="Metallo-dep_Hydrolases_sf"/>
</dbReference>
<dbReference type="InterPro" id="IPR013108">
    <property type="entry name" value="Amidohydro_3"/>
</dbReference>
<evidence type="ECO:0000313" key="3">
    <source>
        <dbReference type="Proteomes" id="UP000199474"/>
    </source>
</evidence>
<dbReference type="InterPro" id="IPR011059">
    <property type="entry name" value="Metal-dep_hydrolase_composite"/>
</dbReference>
<dbReference type="SUPFAM" id="SSF51556">
    <property type="entry name" value="Metallo-dependent hydrolases"/>
    <property type="match status" value="1"/>
</dbReference>
<dbReference type="SUPFAM" id="SSF51338">
    <property type="entry name" value="Composite domain of metallo-dependent hydrolases"/>
    <property type="match status" value="1"/>
</dbReference>
<proteinExistence type="predicted"/>
<dbReference type="CDD" id="cd01297">
    <property type="entry name" value="D-aminoacylase"/>
    <property type="match status" value="1"/>
</dbReference>
<dbReference type="STRING" id="640948.SAMN05216238_105125"/>
<dbReference type="Gene3D" id="2.30.40.10">
    <property type="entry name" value="Urease, subunit C, domain 1"/>
    <property type="match status" value="1"/>
</dbReference>
<gene>
    <name evidence="2" type="ORF">SAMN05216238_105125</name>
</gene>
<dbReference type="Pfam" id="PF07969">
    <property type="entry name" value="Amidohydro_3"/>
    <property type="match status" value="2"/>
</dbReference>
<reference evidence="3" key="1">
    <citation type="submission" date="2016-10" db="EMBL/GenBank/DDBJ databases">
        <authorList>
            <person name="Varghese N."/>
            <person name="Submissions S."/>
        </authorList>
    </citation>
    <scope>NUCLEOTIDE SEQUENCE [LARGE SCALE GENOMIC DNA]</scope>
    <source>
        <strain evidence="3">DSM 22530</strain>
    </source>
</reference>
<dbReference type="RefSeq" id="WP_090084304.1">
    <property type="nucleotide sequence ID" value="NZ_FOMR01000005.1"/>
</dbReference>
<name>A0A1I1VZZ0_9BACI</name>
<keyword evidence="3" id="KW-1185">Reference proteome</keyword>
<dbReference type="AlphaFoldDB" id="A0A1I1VZZ0"/>
<dbReference type="InterPro" id="IPR023100">
    <property type="entry name" value="D-aminoacylase_insert_dom_sf"/>
</dbReference>
<feature type="domain" description="Amidohydrolase 3" evidence="1">
    <location>
        <begin position="400"/>
        <end position="508"/>
    </location>
</feature>
<dbReference type="Proteomes" id="UP000199474">
    <property type="component" value="Unassembled WGS sequence"/>
</dbReference>
<dbReference type="OrthoDB" id="9775607at2"/>
<protein>
    <submittedName>
        <fullName evidence="2">N-acyl-D-amino-acid deacylase</fullName>
    </submittedName>
</protein>
<dbReference type="Gene3D" id="3.30.1490.130">
    <property type="entry name" value="D-aminoacylase. Domain 3"/>
    <property type="match status" value="1"/>
</dbReference>
<organism evidence="2 3">
    <name type="scientific">Lentibacillus persicus</name>
    <dbReference type="NCBI Taxonomy" id="640948"/>
    <lineage>
        <taxon>Bacteria</taxon>
        <taxon>Bacillati</taxon>
        <taxon>Bacillota</taxon>
        <taxon>Bacilli</taxon>
        <taxon>Bacillales</taxon>
        <taxon>Bacillaceae</taxon>
        <taxon>Lentibacillus</taxon>
    </lineage>
</organism>
<dbReference type="PANTHER" id="PTHR11647:SF1">
    <property type="entry name" value="COLLAPSIN RESPONSE MEDIATOR PROTEIN"/>
    <property type="match status" value="1"/>
</dbReference>
<dbReference type="InterPro" id="IPR032466">
    <property type="entry name" value="Metal_Hydrolase"/>
</dbReference>